<keyword evidence="1" id="KW-0812">Transmembrane</keyword>
<feature type="transmembrane region" description="Helical" evidence="1">
    <location>
        <begin position="66"/>
        <end position="89"/>
    </location>
</feature>
<evidence type="ECO:0000313" key="2">
    <source>
        <dbReference type="EMBL" id="KAJ7210915.1"/>
    </source>
</evidence>
<keyword evidence="3" id="KW-1185">Reference proteome</keyword>
<evidence type="ECO:0000313" key="3">
    <source>
        <dbReference type="Proteomes" id="UP001219525"/>
    </source>
</evidence>
<proteinExistence type="predicted"/>
<dbReference type="AlphaFoldDB" id="A0AAD6VEX7"/>
<dbReference type="PANTHER" id="PTHR40465">
    <property type="entry name" value="CHROMOSOME 1, WHOLE GENOME SHOTGUN SEQUENCE"/>
    <property type="match status" value="1"/>
</dbReference>
<sequence length="91" mass="10615">ILNWMFMGTLVMQLYTYYQNYPSDQIAVRILVYTLFILDFAQTIMLTHHGWWWIVTSWGTPQVFSVLVWSAAMIPFMGGLIAGIVQIFYAL</sequence>
<keyword evidence="1" id="KW-0472">Membrane</keyword>
<keyword evidence="1" id="KW-1133">Transmembrane helix</keyword>
<accession>A0AAD6VEX7</accession>
<dbReference type="EMBL" id="JARJCW010000027">
    <property type="protein sequence ID" value="KAJ7210915.1"/>
    <property type="molecule type" value="Genomic_DNA"/>
</dbReference>
<organism evidence="2 3">
    <name type="scientific">Mycena pura</name>
    <dbReference type="NCBI Taxonomy" id="153505"/>
    <lineage>
        <taxon>Eukaryota</taxon>
        <taxon>Fungi</taxon>
        <taxon>Dikarya</taxon>
        <taxon>Basidiomycota</taxon>
        <taxon>Agaricomycotina</taxon>
        <taxon>Agaricomycetes</taxon>
        <taxon>Agaricomycetidae</taxon>
        <taxon>Agaricales</taxon>
        <taxon>Marasmiineae</taxon>
        <taxon>Mycenaceae</taxon>
        <taxon>Mycena</taxon>
    </lineage>
</organism>
<comment type="caution">
    <text evidence="2">The sequence shown here is derived from an EMBL/GenBank/DDBJ whole genome shotgun (WGS) entry which is preliminary data.</text>
</comment>
<name>A0AAD6VEX7_9AGAR</name>
<feature type="non-terminal residue" evidence="2">
    <location>
        <position position="1"/>
    </location>
</feature>
<feature type="transmembrane region" description="Helical" evidence="1">
    <location>
        <begin position="30"/>
        <end position="54"/>
    </location>
</feature>
<dbReference type="Proteomes" id="UP001219525">
    <property type="component" value="Unassembled WGS sequence"/>
</dbReference>
<protein>
    <submittedName>
        <fullName evidence="2">Uncharacterized protein</fullName>
    </submittedName>
</protein>
<dbReference type="PANTHER" id="PTHR40465:SF1">
    <property type="entry name" value="DUF6534 DOMAIN-CONTAINING PROTEIN"/>
    <property type="match status" value="1"/>
</dbReference>
<reference evidence="2" key="1">
    <citation type="submission" date="2023-03" db="EMBL/GenBank/DDBJ databases">
        <title>Massive genome expansion in bonnet fungi (Mycena s.s.) driven by repeated elements and novel gene families across ecological guilds.</title>
        <authorList>
            <consortium name="Lawrence Berkeley National Laboratory"/>
            <person name="Harder C.B."/>
            <person name="Miyauchi S."/>
            <person name="Viragh M."/>
            <person name="Kuo A."/>
            <person name="Thoen E."/>
            <person name="Andreopoulos B."/>
            <person name="Lu D."/>
            <person name="Skrede I."/>
            <person name="Drula E."/>
            <person name="Henrissat B."/>
            <person name="Morin E."/>
            <person name="Kohler A."/>
            <person name="Barry K."/>
            <person name="LaButti K."/>
            <person name="Morin E."/>
            <person name="Salamov A."/>
            <person name="Lipzen A."/>
            <person name="Mereny Z."/>
            <person name="Hegedus B."/>
            <person name="Baldrian P."/>
            <person name="Stursova M."/>
            <person name="Weitz H."/>
            <person name="Taylor A."/>
            <person name="Grigoriev I.V."/>
            <person name="Nagy L.G."/>
            <person name="Martin F."/>
            <person name="Kauserud H."/>
        </authorList>
    </citation>
    <scope>NUCLEOTIDE SEQUENCE</scope>
    <source>
        <strain evidence="2">9144</strain>
    </source>
</reference>
<evidence type="ECO:0000256" key="1">
    <source>
        <dbReference type="SAM" id="Phobius"/>
    </source>
</evidence>
<gene>
    <name evidence="2" type="ORF">GGX14DRAFT_363078</name>
</gene>